<dbReference type="Pfam" id="PF00072">
    <property type="entry name" value="Response_reg"/>
    <property type="match status" value="1"/>
</dbReference>
<dbReference type="PROSITE" id="PS50110">
    <property type="entry name" value="RESPONSE_REGULATORY"/>
    <property type="match status" value="1"/>
</dbReference>
<name>A0ABT7E1F8_9NEIS</name>
<evidence type="ECO:0000256" key="1">
    <source>
        <dbReference type="ARBA" id="ARBA00022553"/>
    </source>
</evidence>
<dbReference type="Proteomes" id="UP001172778">
    <property type="component" value="Unassembled WGS sequence"/>
</dbReference>
<feature type="modified residue" description="4-aspartylphosphate" evidence="2">
    <location>
        <position position="52"/>
    </location>
</feature>
<proteinExistence type="predicted"/>
<dbReference type="SMART" id="SM00448">
    <property type="entry name" value="REC"/>
    <property type="match status" value="1"/>
</dbReference>
<dbReference type="PANTHER" id="PTHR44591">
    <property type="entry name" value="STRESS RESPONSE REGULATOR PROTEIN 1"/>
    <property type="match status" value="1"/>
</dbReference>
<sequence length="394" mass="43688">MSTKVLVVDDDEDFRSLITESICDQFAVLGASTGVEALSTVRREHPPIVLLDVNMPGMNGYQTCESLKGIDPEIRVVFVSAEDTLDARIKAYDAGADDFVQKPFRVAELVRKLRVLEQLVDDADRLREAVKNASDFAIQAMVASGELGAIVDFTRRAFGSHDADNLLKSLIGVLSSRFDLIASAQVRIEGGQRTLNSDGRSSPLEAELLTGLASDNRRVFEYGRRLVVNFPHVTVQIRDMPLEDQEARGRVRDNVQMLVEIAETRIESLVIENRIHAHKVHALNAIESTRTVVVELEAEYKRQASISLALFQDLRRQFEDRLLYLGLTDKQEQALVQLIAGSADQAAALYEAGLALDKRFASITRELQESLQLKDEGSAELKAKSSGSESIMLF</sequence>
<evidence type="ECO:0000256" key="2">
    <source>
        <dbReference type="PROSITE-ProRule" id="PRU00169"/>
    </source>
</evidence>
<comment type="caution">
    <text evidence="5">The sequence shown here is derived from an EMBL/GenBank/DDBJ whole genome shotgun (WGS) entry which is preliminary data.</text>
</comment>
<accession>A0ABT7E1F8</accession>
<reference evidence="5" key="1">
    <citation type="submission" date="2023-03" db="EMBL/GenBank/DDBJ databases">
        <title>Chitinimonas shenzhenensis gen. nov., sp. nov., a novel member of family Burkholderiaceae isolated from activated sludge collected in Shen Zhen, China.</title>
        <authorList>
            <person name="Wang X."/>
        </authorList>
    </citation>
    <scope>NUCLEOTIDE SEQUENCE</scope>
    <source>
        <strain evidence="5">DQS-5</strain>
    </source>
</reference>
<dbReference type="Gene3D" id="3.40.50.2300">
    <property type="match status" value="1"/>
</dbReference>
<gene>
    <name evidence="5" type="ORF">PZA18_14405</name>
</gene>
<organism evidence="5 6">
    <name type="scientific">Parachitinimonas caeni</name>
    <dbReference type="NCBI Taxonomy" id="3031301"/>
    <lineage>
        <taxon>Bacteria</taxon>
        <taxon>Pseudomonadati</taxon>
        <taxon>Pseudomonadota</taxon>
        <taxon>Betaproteobacteria</taxon>
        <taxon>Neisseriales</taxon>
        <taxon>Chitinibacteraceae</taxon>
        <taxon>Parachitinimonas</taxon>
    </lineage>
</organism>
<evidence type="ECO:0000313" key="6">
    <source>
        <dbReference type="Proteomes" id="UP001172778"/>
    </source>
</evidence>
<dbReference type="InterPro" id="IPR050595">
    <property type="entry name" value="Bact_response_regulator"/>
</dbReference>
<dbReference type="EMBL" id="JARRAF010000017">
    <property type="protein sequence ID" value="MDK2125245.1"/>
    <property type="molecule type" value="Genomic_DNA"/>
</dbReference>
<feature type="coiled-coil region" evidence="3">
    <location>
        <begin position="106"/>
        <end position="136"/>
    </location>
</feature>
<evidence type="ECO:0000256" key="3">
    <source>
        <dbReference type="SAM" id="Coils"/>
    </source>
</evidence>
<dbReference type="InterPro" id="IPR011006">
    <property type="entry name" value="CheY-like_superfamily"/>
</dbReference>
<dbReference type="CDD" id="cd00156">
    <property type="entry name" value="REC"/>
    <property type="match status" value="1"/>
</dbReference>
<dbReference type="RefSeq" id="WP_284101558.1">
    <property type="nucleotide sequence ID" value="NZ_JARRAF010000017.1"/>
</dbReference>
<evidence type="ECO:0000313" key="5">
    <source>
        <dbReference type="EMBL" id="MDK2125245.1"/>
    </source>
</evidence>
<evidence type="ECO:0000259" key="4">
    <source>
        <dbReference type="PROSITE" id="PS50110"/>
    </source>
</evidence>
<keyword evidence="3" id="KW-0175">Coiled coil</keyword>
<feature type="domain" description="Response regulatory" evidence="4">
    <location>
        <begin position="4"/>
        <end position="117"/>
    </location>
</feature>
<keyword evidence="1 2" id="KW-0597">Phosphoprotein</keyword>
<dbReference type="PANTHER" id="PTHR44591:SF3">
    <property type="entry name" value="RESPONSE REGULATORY DOMAIN-CONTAINING PROTEIN"/>
    <property type="match status" value="1"/>
</dbReference>
<dbReference type="InterPro" id="IPR001789">
    <property type="entry name" value="Sig_transdc_resp-reg_receiver"/>
</dbReference>
<keyword evidence="6" id="KW-1185">Reference proteome</keyword>
<protein>
    <submittedName>
        <fullName evidence="5">Response regulator</fullName>
    </submittedName>
</protein>
<dbReference type="SUPFAM" id="SSF52172">
    <property type="entry name" value="CheY-like"/>
    <property type="match status" value="1"/>
</dbReference>